<feature type="domain" description="F-box/LRR-repeat protein 15/At3g58940/PEG3-like LRR" evidence="1">
    <location>
        <begin position="69"/>
        <end position="279"/>
    </location>
</feature>
<keyword evidence="3" id="KW-1185">Reference proteome</keyword>
<comment type="caution">
    <text evidence="2">The sequence shown here is derived from an EMBL/GenBank/DDBJ whole genome shotgun (WGS) entry which is preliminary data.</text>
</comment>
<dbReference type="EMBL" id="JAMYWD010000009">
    <property type="protein sequence ID" value="KAJ4961881.1"/>
    <property type="molecule type" value="Genomic_DNA"/>
</dbReference>
<name>A0A9Q0H8F3_9MAGN</name>
<reference evidence="2" key="1">
    <citation type="journal article" date="2023" name="Plant J.">
        <title>The genome of the king protea, Protea cynaroides.</title>
        <authorList>
            <person name="Chang J."/>
            <person name="Duong T.A."/>
            <person name="Schoeman C."/>
            <person name="Ma X."/>
            <person name="Roodt D."/>
            <person name="Barker N."/>
            <person name="Li Z."/>
            <person name="Van de Peer Y."/>
            <person name="Mizrachi E."/>
        </authorList>
    </citation>
    <scope>NUCLEOTIDE SEQUENCE</scope>
    <source>
        <tissue evidence="2">Young leaves</tissue>
    </source>
</reference>
<sequence length="332" mass="38570">MSLSKLKLDPSLNGDIISHMPPNIIENVLSRLNAMRNRNDDNVVKFIDDVLSLHRGPICKFKLSGNLFIRNDIQELVLCPQPLLRDHELPSCLYSCELLTHLQLSYCTLKRPPLFASFNFLKSLLLYKVQFVGFTYENLVSRCPILERLKIEGLTANTDFVFYAPKLKSLVGFYEITQNISLKNTPLLAYVSLNLHFNFMNIIRCTNFYLYSSGYSLRHFFSCLCFMWYFVVDFVPMKLPNTYYHMKTLELQICFNDVLIVSMALCFIRSAPNLEELKIDKMSIYGYKDPTITNGNPMNGAMMLEVLMRFLRMSPEAKIEYFENGILVELRK</sequence>
<dbReference type="SUPFAM" id="SSF52047">
    <property type="entry name" value="RNI-like"/>
    <property type="match status" value="1"/>
</dbReference>
<evidence type="ECO:0000313" key="3">
    <source>
        <dbReference type="Proteomes" id="UP001141806"/>
    </source>
</evidence>
<dbReference type="PANTHER" id="PTHR31639">
    <property type="entry name" value="F-BOX PROTEIN-LIKE"/>
    <property type="match status" value="1"/>
</dbReference>
<dbReference type="InterPro" id="IPR055411">
    <property type="entry name" value="LRR_FXL15/At3g58940/PEG3-like"/>
</dbReference>
<dbReference type="Gene3D" id="3.80.10.10">
    <property type="entry name" value="Ribonuclease Inhibitor"/>
    <property type="match status" value="1"/>
</dbReference>
<accession>A0A9Q0H8F3</accession>
<proteinExistence type="predicted"/>
<organism evidence="2 3">
    <name type="scientific">Protea cynaroides</name>
    <dbReference type="NCBI Taxonomy" id="273540"/>
    <lineage>
        <taxon>Eukaryota</taxon>
        <taxon>Viridiplantae</taxon>
        <taxon>Streptophyta</taxon>
        <taxon>Embryophyta</taxon>
        <taxon>Tracheophyta</taxon>
        <taxon>Spermatophyta</taxon>
        <taxon>Magnoliopsida</taxon>
        <taxon>Proteales</taxon>
        <taxon>Proteaceae</taxon>
        <taxon>Protea</taxon>
    </lineage>
</organism>
<protein>
    <recommendedName>
        <fullName evidence="1">F-box/LRR-repeat protein 15/At3g58940/PEG3-like LRR domain-containing protein</fullName>
    </recommendedName>
</protein>
<evidence type="ECO:0000259" key="1">
    <source>
        <dbReference type="Pfam" id="PF24758"/>
    </source>
</evidence>
<evidence type="ECO:0000313" key="2">
    <source>
        <dbReference type="EMBL" id="KAJ4961881.1"/>
    </source>
</evidence>
<dbReference type="AlphaFoldDB" id="A0A9Q0H8F3"/>
<dbReference type="Pfam" id="PF24758">
    <property type="entry name" value="LRR_At5g56370"/>
    <property type="match status" value="1"/>
</dbReference>
<dbReference type="PANTHER" id="PTHR31639:SF237">
    <property type="entry name" value="F-BOX DOMAIN-CONTAINING PROTEIN"/>
    <property type="match status" value="1"/>
</dbReference>
<gene>
    <name evidence="2" type="ORF">NE237_021791</name>
</gene>
<dbReference type="InterPro" id="IPR032675">
    <property type="entry name" value="LRR_dom_sf"/>
</dbReference>
<dbReference type="Proteomes" id="UP001141806">
    <property type="component" value="Unassembled WGS sequence"/>
</dbReference>
<dbReference type="OrthoDB" id="612216at2759"/>